<dbReference type="PROSITE" id="PS50191">
    <property type="entry name" value="CRAL_TRIO"/>
    <property type="match status" value="1"/>
</dbReference>
<dbReference type="InterPro" id="IPR052578">
    <property type="entry name" value="PI_Transfer_CRAL-TRIO"/>
</dbReference>
<feature type="domain" description="CRAL-TRIO" evidence="2">
    <location>
        <begin position="178"/>
        <end position="305"/>
    </location>
</feature>
<dbReference type="CDD" id="cd00170">
    <property type="entry name" value="SEC14"/>
    <property type="match status" value="1"/>
</dbReference>
<dbReference type="InterPro" id="IPR036865">
    <property type="entry name" value="CRAL-TRIO_dom_sf"/>
</dbReference>
<dbReference type="AlphaFoldDB" id="A0ABD3PLB9"/>
<evidence type="ECO:0000259" key="2">
    <source>
        <dbReference type="PROSITE" id="PS50191"/>
    </source>
</evidence>
<dbReference type="EMBL" id="JABMIG020000148">
    <property type="protein sequence ID" value="KAL3788980.1"/>
    <property type="molecule type" value="Genomic_DNA"/>
</dbReference>
<dbReference type="Pfam" id="PF00650">
    <property type="entry name" value="CRAL_TRIO"/>
    <property type="match status" value="1"/>
</dbReference>
<dbReference type="SMART" id="SM00516">
    <property type="entry name" value="SEC14"/>
    <property type="match status" value="1"/>
</dbReference>
<proteinExistence type="predicted"/>
<feature type="compositionally biased region" description="Polar residues" evidence="1">
    <location>
        <begin position="12"/>
        <end position="25"/>
    </location>
</feature>
<dbReference type="SUPFAM" id="SSF52087">
    <property type="entry name" value="CRAL/TRIO domain"/>
    <property type="match status" value="1"/>
</dbReference>
<reference evidence="3 4" key="1">
    <citation type="journal article" date="2020" name="G3 (Bethesda)">
        <title>Improved Reference Genome for Cyclotella cryptica CCMP332, a Model for Cell Wall Morphogenesis, Salinity Adaptation, and Lipid Production in Diatoms (Bacillariophyta).</title>
        <authorList>
            <person name="Roberts W.R."/>
            <person name="Downey K.M."/>
            <person name="Ruck E.C."/>
            <person name="Traller J.C."/>
            <person name="Alverson A.J."/>
        </authorList>
    </citation>
    <scope>NUCLEOTIDE SEQUENCE [LARGE SCALE GENOMIC DNA]</scope>
    <source>
        <strain evidence="3 4">CCMP332</strain>
    </source>
</reference>
<evidence type="ECO:0000313" key="4">
    <source>
        <dbReference type="Proteomes" id="UP001516023"/>
    </source>
</evidence>
<accession>A0ABD3PLB9</accession>
<dbReference type="Gene3D" id="3.40.525.10">
    <property type="entry name" value="CRAL-TRIO lipid binding domain"/>
    <property type="match status" value="1"/>
</dbReference>
<feature type="region of interest" description="Disordered" evidence="1">
    <location>
        <begin position="1"/>
        <end position="25"/>
    </location>
</feature>
<evidence type="ECO:0000256" key="1">
    <source>
        <dbReference type="SAM" id="MobiDB-lite"/>
    </source>
</evidence>
<dbReference type="PANTHER" id="PTHR45824">
    <property type="entry name" value="GH16843P"/>
    <property type="match status" value="1"/>
</dbReference>
<gene>
    <name evidence="3" type="ORF">HJC23_012685</name>
</gene>
<dbReference type="Proteomes" id="UP001516023">
    <property type="component" value="Unassembled WGS sequence"/>
</dbReference>
<evidence type="ECO:0000313" key="3">
    <source>
        <dbReference type="EMBL" id="KAL3788980.1"/>
    </source>
</evidence>
<comment type="caution">
    <text evidence="3">The sequence shown here is derived from an EMBL/GenBank/DDBJ whole genome shotgun (WGS) entry which is preliminary data.</text>
</comment>
<organism evidence="3 4">
    <name type="scientific">Cyclotella cryptica</name>
    <dbReference type="NCBI Taxonomy" id="29204"/>
    <lineage>
        <taxon>Eukaryota</taxon>
        <taxon>Sar</taxon>
        <taxon>Stramenopiles</taxon>
        <taxon>Ochrophyta</taxon>
        <taxon>Bacillariophyta</taxon>
        <taxon>Coscinodiscophyceae</taxon>
        <taxon>Thalassiosirophycidae</taxon>
        <taxon>Stephanodiscales</taxon>
        <taxon>Stephanodiscaceae</taxon>
        <taxon>Cyclotella</taxon>
    </lineage>
</organism>
<keyword evidence="4" id="KW-1185">Reference proteome</keyword>
<sequence>MAPKTDVDVLNNEATARSSPPISNSKYDSLANVILNNLTDGEKEQTARANSYQYLTASIDPSQAPSSDVRDRHAKATIERYLTVEQKLHKNNTVEEWTANAETKLKKTLEYRLKNNVDDIRLCFGTETAESSLHVYLREGLLARFANKASVVRGFSKEGHALFQNFPRADTSWEEEFYIKGNIYMLEKALACTERRTGGERDKVIVLYDYNSYSMKNTPPTMLVKRLLYNLRDHYPERLEHVFVVDAPFIFRAFWAMIKHFIDPITKGLVQFVSGEEEKKRVLGRLISEDEASPWMYEGGKVIDEVDVNNFFFDTPFDRVYGDKGYCSVER</sequence>
<dbReference type="InterPro" id="IPR001251">
    <property type="entry name" value="CRAL-TRIO_dom"/>
</dbReference>
<protein>
    <recommendedName>
        <fullName evidence="2">CRAL-TRIO domain-containing protein</fullName>
    </recommendedName>
</protein>
<dbReference type="PANTHER" id="PTHR45824:SF29">
    <property type="entry name" value="GH16843P"/>
    <property type="match status" value="1"/>
</dbReference>
<name>A0ABD3PLB9_9STRA</name>